<accession>A0ABD6AQL2</accession>
<comment type="caution">
    <text evidence="2">The sequence shown here is derived from an EMBL/GenBank/DDBJ whole genome shotgun (WGS) entry which is preliminary data.</text>
</comment>
<dbReference type="RefSeq" id="WP_250872005.1">
    <property type="nucleotide sequence ID" value="NZ_JALXFV010000002.1"/>
</dbReference>
<sequence length="230" mass="24199">MFTDRTNAGERLGRVLRERGTTADVVLAIPRGGLPVGRAVADALSTPDHPVPLDVVVARKLGAPGNPELAVGAVGADGAVWLNDALVERLGVSEGYLERERDRQEAAVREKLTRYRAGRPPLDLAGKTVLVVDDGVATGATAIACLRTVREAGADRVVLAVPVASPDTVDRLRSVGDQGPTASGASHRPVADEVIAVETPPYFGAVGQYYRSFAQVGDAEARTYLDRSPD</sequence>
<evidence type="ECO:0000313" key="3">
    <source>
        <dbReference type="Proteomes" id="UP001597187"/>
    </source>
</evidence>
<evidence type="ECO:0000259" key="1">
    <source>
        <dbReference type="Pfam" id="PF00156"/>
    </source>
</evidence>
<dbReference type="Gene3D" id="3.30.1310.20">
    <property type="entry name" value="PRTase-like"/>
    <property type="match status" value="1"/>
</dbReference>
<dbReference type="InterPro" id="IPR029057">
    <property type="entry name" value="PRTase-like"/>
</dbReference>
<keyword evidence="2" id="KW-0808">Transferase</keyword>
<reference evidence="2 3" key="1">
    <citation type="journal article" date="2019" name="Int. J. Syst. Evol. Microbiol.">
        <title>The Global Catalogue of Microorganisms (GCM) 10K type strain sequencing project: providing services to taxonomists for standard genome sequencing and annotation.</title>
        <authorList>
            <consortium name="The Broad Institute Genomics Platform"/>
            <consortium name="The Broad Institute Genome Sequencing Center for Infectious Disease"/>
            <person name="Wu L."/>
            <person name="Ma J."/>
        </authorList>
    </citation>
    <scope>NUCLEOTIDE SEQUENCE [LARGE SCALE GENOMIC DNA]</scope>
    <source>
        <strain evidence="2 3">CGMCC 1.12563</strain>
    </source>
</reference>
<dbReference type="CDD" id="cd06223">
    <property type="entry name" value="PRTases_typeI"/>
    <property type="match status" value="1"/>
</dbReference>
<keyword evidence="3" id="KW-1185">Reference proteome</keyword>
<dbReference type="Proteomes" id="UP001597187">
    <property type="component" value="Unassembled WGS sequence"/>
</dbReference>
<proteinExistence type="predicted"/>
<protein>
    <submittedName>
        <fullName evidence="2">Phosphoribosyltransferase</fullName>
    </submittedName>
</protein>
<evidence type="ECO:0000313" key="2">
    <source>
        <dbReference type="EMBL" id="MFD1512017.1"/>
    </source>
</evidence>
<dbReference type="AlphaFoldDB" id="A0ABD6AQL2"/>
<organism evidence="2 3">
    <name type="scientific">Halomarina rubra</name>
    <dbReference type="NCBI Taxonomy" id="2071873"/>
    <lineage>
        <taxon>Archaea</taxon>
        <taxon>Methanobacteriati</taxon>
        <taxon>Methanobacteriota</taxon>
        <taxon>Stenosarchaea group</taxon>
        <taxon>Halobacteria</taxon>
        <taxon>Halobacteriales</taxon>
        <taxon>Natronomonadaceae</taxon>
        <taxon>Halomarina</taxon>
    </lineage>
</organism>
<keyword evidence="2" id="KW-0328">Glycosyltransferase</keyword>
<dbReference type="EMBL" id="JBHUDC010000002">
    <property type="protein sequence ID" value="MFD1512017.1"/>
    <property type="molecule type" value="Genomic_DNA"/>
</dbReference>
<dbReference type="InterPro" id="IPR000836">
    <property type="entry name" value="PRTase_dom"/>
</dbReference>
<gene>
    <name evidence="2" type="ORF">ACFSBT_01820</name>
</gene>
<dbReference type="Pfam" id="PF00156">
    <property type="entry name" value="Pribosyltran"/>
    <property type="match status" value="1"/>
</dbReference>
<dbReference type="GO" id="GO:0016757">
    <property type="term" value="F:glycosyltransferase activity"/>
    <property type="evidence" value="ECO:0007669"/>
    <property type="project" value="UniProtKB-KW"/>
</dbReference>
<name>A0ABD6AQL2_9EURY</name>
<dbReference type="Gene3D" id="3.40.50.2020">
    <property type="match status" value="1"/>
</dbReference>
<feature type="domain" description="Phosphoribosyltransferase" evidence="1">
    <location>
        <begin position="17"/>
        <end position="171"/>
    </location>
</feature>
<dbReference type="SUPFAM" id="SSF53271">
    <property type="entry name" value="PRTase-like"/>
    <property type="match status" value="1"/>
</dbReference>